<keyword evidence="3" id="KW-1185">Reference proteome</keyword>
<dbReference type="GO" id="GO:0006000">
    <property type="term" value="P:fructose metabolic process"/>
    <property type="evidence" value="ECO:0007669"/>
    <property type="project" value="InterPro"/>
</dbReference>
<feature type="domain" description="Carbohydrate kinase PfkB" evidence="1">
    <location>
        <begin position="13"/>
        <end position="306"/>
    </location>
</feature>
<proteinExistence type="predicted"/>
<dbReference type="AlphaFoldDB" id="A0AAN9G605"/>
<evidence type="ECO:0000259" key="1">
    <source>
        <dbReference type="Pfam" id="PF00294"/>
    </source>
</evidence>
<dbReference type="EMBL" id="JBAMIC010000014">
    <property type="protein sequence ID" value="KAK7096212.1"/>
    <property type="molecule type" value="Genomic_DNA"/>
</dbReference>
<dbReference type="Proteomes" id="UP001374579">
    <property type="component" value="Unassembled WGS sequence"/>
</dbReference>
<organism evidence="2 3">
    <name type="scientific">Littorina saxatilis</name>
    <dbReference type="NCBI Taxonomy" id="31220"/>
    <lineage>
        <taxon>Eukaryota</taxon>
        <taxon>Metazoa</taxon>
        <taxon>Spiralia</taxon>
        <taxon>Lophotrochozoa</taxon>
        <taxon>Mollusca</taxon>
        <taxon>Gastropoda</taxon>
        <taxon>Caenogastropoda</taxon>
        <taxon>Littorinimorpha</taxon>
        <taxon>Littorinoidea</taxon>
        <taxon>Littorinidae</taxon>
        <taxon>Littorina</taxon>
    </lineage>
</organism>
<evidence type="ECO:0000313" key="3">
    <source>
        <dbReference type="Proteomes" id="UP001374579"/>
    </source>
</evidence>
<dbReference type="CDD" id="cd01939">
    <property type="entry name" value="Ketohexokinase"/>
    <property type="match status" value="1"/>
</dbReference>
<accession>A0AAN9G605</accession>
<dbReference type="InterPro" id="IPR052562">
    <property type="entry name" value="Ketohexokinase-related"/>
</dbReference>
<comment type="caution">
    <text evidence="2">The sequence shown here is derived from an EMBL/GenBank/DDBJ whole genome shotgun (WGS) entry which is preliminary data.</text>
</comment>
<gene>
    <name evidence="2" type="ORF">V1264_005532</name>
</gene>
<dbReference type="InterPro" id="IPR034093">
    <property type="entry name" value="KHK"/>
</dbReference>
<evidence type="ECO:0000313" key="2">
    <source>
        <dbReference type="EMBL" id="KAK7096212.1"/>
    </source>
</evidence>
<dbReference type="PANTHER" id="PTHR42774:SF3">
    <property type="entry name" value="KETOHEXOKINASE"/>
    <property type="match status" value="1"/>
</dbReference>
<dbReference type="GO" id="GO:0004454">
    <property type="term" value="F:ketohexokinase activity"/>
    <property type="evidence" value="ECO:0007669"/>
    <property type="project" value="InterPro"/>
</dbReference>
<dbReference type="InterPro" id="IPR029056">
    <property type="entry name" value="Ribokinase-like"/>
</dbReference>
<dbReference type="Gene3D" id="3.40.1190.20">
    <property type="match status" value="1"/>
</dbReference>
<dbReference type="SUPFAM" id="SSF53613">
    <property type="entry name" value="Ribokinase-like"/>
    <property type="match status" value="1"/>
</dbReference>
<dbReference type="PANTHER" id="PTHR42774">
    <property type="entry name" value="PHOSPHOTRANSFERASE SYSTEM TRANSPORT PROTEIN"/>
    <property type="match status" value="1"/>
</dbReference>
<dbReference type="Pfam" id="PF00294">
    <property type="entry name" value="PfkB"/>
    <property type="match status" value="1"/>
</dbReference>
<reference evidence="2 3" key="1">
    <citation type="submission" date="2024-02" db="EMBL/GenBank/DDBJ databases">
        <title>Chromosome-scale genome assembly of the rough periwinkle Littorina saxatilis.</title>
        <authorList>
            <person name="De Jode A."/>
            <person name="Faria R."/>
            <person name="Formenti G."/>
            <person name="Sims Y."/>
            <person name="Smith T.P."/>
            <person name="Tracey A."/>
            <person name="Wood J.M.D."/>
            <person name="Zagrodzka Z.B."/>
            <person name="Johannesson K."/>
            <person name="Butlin R.K."/>
            <person name="Leder E.H."/>
        </authorList>
    </citation>
    <scope>NUCLEOTIDE SEQUENCE [LARGE SCALE GENOMIC DNA]</scope>
    <source>
        <strain evidence="2">Snail1</strain>
        <tissue evidence="2">Muscle</tissue>
    </source>
</reference>
<dbReference type="InterPro" id="IPR011611">
    <property type="entry name" value="PfkB_dom"/>
</dbReference>
<sequence length="316" mass="34093">MASAEDENQGTQTKVLCVGLVCLDIVKVVTHFPVEDTDQRCEDCLWRRGGNASNTSTVLSLLGARPEYLGTLARGPYLQFVQSDFEEHGIVSDHCPVLTQGACPVSLIILNQASGSRTILHTNKNLQELSLDDFQKLSLSSGQYSWIHFEGRPNVEEIRKMLLHVEEHNSSCEESSKVITSLEVEKVDRVAQLRGLMRHVDYVFVSKEAATSLGYTDQQTAVEGLVSNCRDSAAVICPWGEKGASAKRKGSPAVTSPAFPPEVVMDTIGAGDTFNAATIFALNSGKDLGESVTFGCKVAGAKCGMMGNAGLRGMTF</sequence>
<protein>
    <recommendedName>
        <fullName evidence="1">Carbohydrate kinase PfkB domain-containing protein</fullName>
    </recommendedName>
</protein>
<name>A0AAN9G605_9CAEN</name>